<name>A0A9Q3C1T5_9BASI</name>
<comment type="caution">
    <text evidence="1">The sequence shown here is derived from an EMBL/GenBank/DDBJ whole genome shotgun (WGS) entry which is preliminary data.</text>
</comment>
<proteinExistence type="predicted"/>
<reference evidence="1" key="1">
    <citation type="submission" date="2021-03" db="EMBL/GenBank/DDBJ databases">
        <title>Draft genome sequence of rust myrtle Austropuccinia psidii MF-1, a brazilian biotype.</title>
        <authorList>
            <person name="Quecine M.C."/>
            <person name="Pachon D.M.R."/>
            <person name="Bonatelli M.L."/>
            <person name="Correr F.H."/>
            <person name="Franceschini L.M."/>
            <person name="Leite T.F."/>
            <person name="Margarido G.R.A."/>
            <person name="Almeida C.A."/>
            <person name="Ferrarezi J.A."/>
            <person name="Labate C.A."/>
        </authorList>
    </citation>
    <scope>NUCLEOTIDE SEQUENCE</scope>
    <source>
        <strain evidence="1">MF-1</strain>
    </source>
</reference>
<dbReference type="AlphaFoldDB" id="A0A9Q3C1T5"/>
<dbReference type="Proteomes" id="UP000765509">
    <property type="component" value="Unassembled WGS sequence"/>
</dbReference>
<accession>A0A9Q3C1T5</accession>
<dbReference type="EMBL" id="AVOT02003864">
    <property type="protein sequence ID" value="MBW0474812.1"/>
    <property type="molecule type" value="Genomic_DNA"/>
</dbReference>
<organism evidence="1 2">
    <name type="scientific">Austropuccinia psidii MF-1</name>
    <dbReference type="NCBI Taxonomy" id="1389203"/>
    <lineage>
        <taxon>Eukaryota</taxon>
        <taxon>Fungi</taxon>
        <taxon>Dikarya</taxon>
        <taxon>Basidiomycota</taxon>
        <taxon>Pucciniomycotina</taxon>
        <taxon>Pucciniomycetes</taxon>
        <taxon>Pucciniales</taxon>
        <taxon>Sphaerophragmiaceae</taxon>
        <taxon>Austropuccinia</taxon>
    </lineage>
</organism>
<sequence>MLRRSPYPESLGNMKEIEKHGNKLLDMDVIRKLGHNGVVEVTTPVLINGHCGKSRFCRDFSSLRNYTKDDRYPIPRIPHSLEKLEKSK</sequence>
<dbReference type="SUPFAM" id="SSF56672">
    <property type="entry name" value="DNA/RNA polymerases"/>
    <property type="match status" value="1"/>
</dbReference>
<gene>
    <name evidence="1" type="ORF">O181_014527</name>
</gene>
<dbReference type="OrthoDB" id="3250101at2759"/>
<keyword evidence="2" id="KW-1185">Reference proteome</keyword>
<evidence type="ECO:0000313" key="1">
    <source>
        <dbReference type="EMBL" id="MBW0474812.1"/>
    </source>
</evidence>
<protein>
    <submittedName>
        <fullName evidence="1">Uncharacterized protein</fullName>
    </submittedName>
</protein>
<dbReference type="Gene3D" id="3.10.10.10">
    <property type="entry name" value="HIV Type 1 Reverse Transcriptase, subunit A, domain 1"/>
    <property type="match status" value="1"/>
</dbReference>
<dbReference type="InterPro" id="IPR043502">
    <property type="entry name" value="DNA/RNA_pol_sf"/>
</dbReference>
<evidence type="ECO:0000313" key="2">
    <source>
        <dbReference type="Proteomes" id="UP000765509"/>
    </source>
</evidence>